<name>A0A061ACG6_9MOLU</name>
<dbReference type="PANTHER" id="PTHR30563">
    <property type="entry name" value="DNA RECOMBINATION PROTEIN RMUC"/>
    <property type="match status" value="1"/>
</dbReference>
<evidence type="ECO:0000256" key="3">
    <source>
        <dbReference type="ARBA" id="ARBA00023054"/>
    </source>
</evidence>
<proteinExistence type="inferred from homology"/>
<evidence type="ECO:0000256" key="4">
    <source>
        <dbReference type="ARBA" id="ARBA00023172"/>
    </source>
</evidence>
<evidence type="ECO:0000256" key="5">
    <source>
        <dbReference type="SAM" id="Phobius"/>
    </source>
</evidence>
<keyword evidence="4" id="KW-0233">DNA recombination</keyword>
<dbReference type="STRING" id="35623.Aocu_14650"/>
<reference evidence="7" key="1">
    <citation type="submission" date="2014-05" db="EMBL/GenBank/DDBJ databases">
        <authorList>
            <person name="Kube M."/>
        </authorList>
    </citation>
    <scope>NUCLEOTIDE SEQUENCE [LARGE SCALE GENOMIC DNA]</scope>
</reference>
<keyword evidence="5" id="KW-1133">Transmembrane helix</keyword>
<organism evidence="6 7">
    <name type="scientific">Acholeplasma oculi</name>
    <dbReference type="NCBI Taxonomy" id="35623"/>
    <lineage>
        <taxon>Bacteria</taxon>
        <taxon>Bacillati</taxon>
        <taxon>Mycoplasmatota</taxon>
        <taxon>Mollicutes</taxon>
        <taxon>Acholeplasmatales</taxon>
        <taxon>Acholeplasmataceae</taxon>
        <taxon>Acholeplasma</taxon>
    </lineage>
</organism>
<comment type="similarity">
    <text evidence="2">Belongs to the RmuC family.</text>
</comment>
<dbReference type="KEGG" id="aoc:Aocu_14650"/>
<dbReference type="Pfam" id="PF02646">
    <property type="entry name" value="RmuC"/>
    <property type="match status" value="1"/>
</dbReference>
<evidence type="ECO:0000256" key="2">
    <source>
        <dbReference type="ARBA" id="ARBA00009840"/>
    </source>
</evidence>
<dbReference type="AlphaFoldDB" id="A0A061ACG6"/>
<dbReference type="OrthoDB" id="370725at2"/>
<dbReference type="InParanoid" id="A0A061ACG6"/>
<dbReference type="RefSeq" id="WP_052670142.1">
    <property type="nucleotide sequence ID" value="NZ_FUZK01000004.1"/>
</dbReference>
<evidence type="ECO:0000313" key="6">
    <source>
        <dbReference type="EMBL" id="CDR31538.1"/>
    </source>
</evidence>
<comment type="function">
    <text evidence="1">Involved in DNA recombination.</text>
</comment>
<keyword evidence="5" id="KW-0812">Transmembrane</keyword>
<evidence type="ECO:0000313" key="7">
    <source>
        <dbReference type="Proteomes" id="UP000032434"/>
    </source>
</evidence>
<dbReference type="Proteomes" id="UP000032434">
    <property type="component" value="Chromosome 1"/>
</dbReference>
<accession>A0A061ACG6</accession>
<keyword evidence="5" id="KW-0472">Membrane</keyword>
<feature type="transmembrane region" description="Helical" evidence="5">
    <location>
        <begin position="6"/>
        <end position="28"/>
    </location>
</feature>
<keyword evidence="3" id="KW-0175">Coiled coil</keyword>
<evidence type="ECO:0000256" key="1">
    <source>
        <dbReference type="ARBA" id="ARBA00003416"/>
    </source>
</evidence>
<dbReference type="PATRIC" id="fig|35623.3.peg.1466"/>
<dbReference type="EMBL" id="LK028559">
    <property type="protein sequence ID" value="CDR31538.1"/>
    <property type="molecule type" value="Genomic_DNA"/>
</dbReference>
<gene>
    <name evidence="6" type="primary">rmuC</name>
    <name evidence="6" type="ORF">Aocu_14650</name>
</gene>
<dbReference type="HOGENOM" id="CLU_020365_0_0_14"/>
<dbReference type="InterPro" id="IPR003798">
    <property type="entry name" value="DNA_recombination_RmuC"/>
</dbReference>
<dbReference type="PANTHER" id="PTHR30563:SF0">
    <property type="entry name" value="DNA RECOMBINATION PROTEIN RMUC"/>
    <property type="match status" value="1"/>
</dbReference>
<sequence length="380" mass="43739">MTEPVIWILAIISILLFIAVIILMVIILKPKAQSDLEYRARNQQELLSKLESLKVEVAKELEILNSQTKGEIKDQLNTFKETISTKVQTDISSINDRVENRLKEGFKSTSELFDVISNRLVAIDHTQKNIEKLSGHVDDLSKLLSDKKLRGMYGEVQLYHILDNVFGENNKDLYEKQKKLSNQTIVDALIYGPDGLGHIPIDSKFSLENYVLMNNPEASKDEQNQAARDFKINIKKHIDDISNKYIITPETANQAIMFIPSEAVFSEVQSKHLDLIEYAQKKHVWITSPTTLVYMLSLMMVLNSNASREKNALRMLQELQAIYDDFKRFFDRFSELQKILTRLNEATSTLDITVGKINRKVYMIENSEFDTLEDEKKETT</sequence>
<protein>
    <submittedName>
        <fullName evidence="6">DNA recombination protein RmuC</fullName>
    </submittedName>
</protein>
<dbReference type="GO" id="GO:0006310">
    <property type="term" value="P:DNA recombination"/>
    <property type="evidence" value="ECO:0007669"/>
    <property type="project" value="UniProtKB-KW"/>
</dbReference>
<keyword evidence="7" id="KW-1185">Reference proteome</keyword>